<dbReference type="HOGENOM" id="CLU_075053_9_2_10"/>
<sequence length="228" mass="26654">MQKYENKAENQQLDFQNQQIKNEKIIFANTINTSVRHMEDFNLQYAQHPSLGLLKDFLLEHGTYKILKKKELFSMQGKINSKGAYIKSGAFRYTCVDDKGDEHIVGYACPHEFVGSLDTWINPTQPSPVTIEALCDSEIYYVTYPIVEQFFNTNMETLYIRCILAERSYSLIYKRLLDSYCKTTEELYLDLVNRCSNIQNYITLKEIASFLQVTPETISHIRRKLLQK</sequence>
<proteinExistence type="predicted"/>
<dbReference type="InterPro" id="IPR000595">
    <property type="entry name" value="cNMP-bd_dom"/>
</dbReference>
<reference evidence="2 3" key="1">
    <citation type="submission" date="2012-02" db="EMBL/GenBank/DDBJ databases">
        <title>The Genome Sequence of Bacteroides fragilis CL05T12C13.</title>
        <authorList>
            <consortium name="The Broad Institute Genome Sequencing Platform"/>
            <person name="Earl A."/>
            <person name="Ward D."/>
            <person name="Feldgarden M."/>
            <person name="Gevers D."/>
            <person name="Zitomersky N.L."/>
            <person name="Coyne M.J."/>
            <person name="Comstock L.E."/>
            <person name="Young S.K."/>
            <person name="Zeng Q."/>
            <person name="Gargeya S."/>
            <person name="Fitzgerald M."/>
            <person name="Haas B."/>
            <person name="Abouelleil A."/>
            <person name="Alvarado L."/>
            <person name="Arachchi H.M."/>
            <person name="Berlin A."/>
            <person name="Chapman S.B."/>
            <person name="Gearin G."/>
            <person name="Goldberg J."/>
            <person name="Griggs A."/>
            <person name="Gujja S."/>
            <person name="Hansen M."/>
            <person name="Heiman D."/>
            <person name="Howarth C."/>
            <person name="Larimer J."/>
            <person name="Lui A."/>
            <person name="MacDonald P.J.P."/>
            <person name="McCowen C."/>
            <person name="Montmayeur A."/>
            <person name="Murphy C."/>
            <person name="Neiman D."/>
            <person name="Pearson M."/>
            <person name="Priest M."/>
            <person name="Roberts A."/>
            <person name="Saif S."/>
            <person name="Shea T."/>
            <person name="Sisk P."/>
            <person name="Stolte C."/>
            <person name="Sykes S."/>
            <person name="Wortman J."/>
            <person name="Nusbaum C."/>
            <person name="Birren B."/>
        </authorList>
    </citation>
    <scope>NUCLEOTIDE SEQUENCE [LARGE SCALE GENOMIC DNA]</scope>
    <source>
        <strain evidence="2 3">CL05T12C13</strain>
    </source>
</reference>
<dbReference type="SUPFAM" id="SSF51206">
    <property type="entry name" value="cAMP-binding domain-like"/>
    <property type="match status" value="1"/>
</dbReference>
<dbReference type="InterPro" id="IPR014710">
    <property type="entry name" value="RmlC-like_jellyroll"/>
</dbReference>
<feature type="domain" description="Cyclic nucleotide-binding" evidence="1">
    <location>
        <begin position="67"/>
        <end position="154"/>
    </location>
</feature>
<evidence type="ECO:0000313" key="3">
    <source>
        <dbReference type="Proteomes" id="UP000003917"/>
    </source>
</evidence>
<comment type="caution">
    <text evidence="2">The sequence shown here is derived from an EMBL/GenBank/DDBJ whole genome shotgun (WGS) entry which is preliminary data.</text>
</comment>
<gene>
    <name evidence="2" type="ORF">HMPREF1080_03829</name>
</gene>
<dbReference type="Proteomes" id="UP000003917">
    <property type="component" value="Unassembled WGS sequence"/>
</dbReference>
<name>I9JUL5_BACFG</name>
<evidence type="ECO:0000313" key="2">
    <source>
        <dbReference type="EMBL" id="EIY90769.1"/>
    </source>
</evidence>
<dbReference type="Gene3D" id="2.60.120.10">
    <property type="entry name" value="Jelly Rolls"/>
    <property type="match status" value="1"/>
</dbReference>
<dbReference type="InterPro" id="IPR018490">
    <property type="entry name" value="cNMP-bd_dom_sf"/>
</dbReference>
<dbReference type="PATRIC" id="fig|997881.3.peg.4037"/>
<accession>I9JUL5</accession>
<organism evidence="2 3">
    <name type="scientific">Bacteroides fragilis CL05T12C13</name>
    <dbReference type="NCBI Taxonomy" id="997881"/>
    <lineage>
        <taxon>Bacteria</taxon>
        <taxon>Pseudomonadati</taxon>
        <taxon>Bacteroidota</taxon>
        <taxon>Bacteroidia</taxon>
        <taxon>Bacteroidales</taxon>
        <taxon>Bacteroidaceae</taxon>
        <taxon>Bacteroides</taxon>
    </lineage>
</organism>
<evidence type="ECO:0000259" key="1">
    <source>
        <dbReference type="Pfam" id="PF00027"/>
    </source>
</evidence>
<dbReference type="AlphaFoldDB" id="I9JUL5"/>
<dbReference type="EMBL" id="AGXP01000045">
    <property type="protein sequence ID" value="EIY90769.1"/>
    <property type="molecule type" value="Genomic_DNA"/>
</dbReference>
<protein>
    <recommendedName>
        <fullName evidence="1">Cyclic nucleotide-binding domain-containing protein</fullName>
    </recommendedName>
</protein>
<dbReference type="Pfam" id="PF00027">
    <property type="entry name" value="cNMP_binding"/>
    <property type="match status" value="1"/>
</dbReference>